<protein>
    <recommendedName>
        <fullName evidence="3">Enoyl reductase (ER) domain-containing protein</fullName>
    </recommendedName>
</protein>
<gene>
    <name evidence="4" type="ORF">BN1708_004697</name>
    <name evidence="5" type="ORF">BN1723_004963</name>
</gene>
<sequence>MTATMRAIDIRGGKGPRENLFLSSDIPKPTPKSGEALVKVKAFGINRMDQIQRNGAYPLPPGVSSILGVEFSGTVDSLADEGTDSSRFKVGDEVFGLAYGGAYAEYVAVDVGMLMPKPAFLSWEQAAGVPETWITAIQALHVVGEFQPGKAVLWHAGASGVSIAGIQLSLDAGAGAVYATAGTEGKCSFITGTLGATKAFNYKTEDWAKGIKDATGGNGVDLVVDFIGGGDYFTKNIDVAARDGRIAMLGMMGGGIVENVDIRPILFKRVRIEGTTLRSRTLEYQGKLREKLESYLPDFENGKLKVIIDTVLPWDQIQKAHEILEGNQNSGKIVCTIS</sequence>
<dbReference type="EMBL" id="CVQI01032274">
    <property type="protein sequence ID" value="CRK40855.1"/>
    <property type="molecule type" value="Genomic_DNA"/>
</dbReference>
<evidence type="ECO:0000259" key="3">
    <source>
        <dbReference type="SMART" id="SM00829"/>
    </source>
</evidence>
<organism evidence="4 6">
    <name type="scientific">Verticillium longisporum</name>
    <name type="common">Verticillium dahliae var. longisporum</name>
    <dbReference type="NCBI Taxonomy" id="100787"/>
    <lineage>
        <taxon>Eukaryota</taxon>
        <taxon>Fungi</taxon>
        <taxon>Dikarya</taxon>
        <taxon>Ascomycota</taxon>
        <taxon>Pezizomycotina</taxon>
        <taxon>Sordariomycetes</taxon>
        <taxon>Hypocreomycetidae</taxon>
        <taxon>Glomerellales</taxon>
        <taxon>Plectosphaerellaceae</taxon>
        <taxon>Verticillium</taxon>
    </lineage>
</organism>
<dbReference type="Proteomes" id="UP000044602">
    <property type="component" value="Unassembled WGS sequence"/>
</dbReference>
<dbReference type="Gene3D" id="3.40.50.720">
    <property type="entry name" value="NAD(P)-binding Rossmann-like Domain"/>
    <property type="match status" value="1"/>
</dbReference>
<keyword evidence="1" id="KW-0521">NADP</keyword>
<keyword evidence="6" id="KW-1185">Reference proteome</keyword>
<dbReference type="EMBL" id="CVQH01020751">
    <property type="protein sequence ID" value="CRK28529.1"/>
    <property type="molecule type" value="Genomic_DNA"/>
</dbReference>
<dbReference type="Gene3D" id="3.90.180.10">
    <property type="entry name" value="Medium-chain alcohol dehydrogenases, catalytic domain"/>
    <property type="match status" value="1"/>
</dbReference>
<dbReference type="GO" id="GO:0070402">
    <property type="term" value="F:NADPH binding"/>
    <property type="evidence" value="ECO:0007669"/>
    <property type="project" value="TreeGrafter"/>
</dbReference>
<dbReference type="CDD" id="cd05276">
    <property type="entry name" value="p53_inducible_oxidoreductase"/>
    <property type="match status" value="1"/>
</dbReference>
<dbReference type="InterPro" id="IPR036291">
    <property type="entry name" value="NAD(P)-bd_dom_sf"/>
</dbReference>
<evidence type="ECO:0000313" key="4">
    <source>
        <dbReference type="EMBL" id="CRK28529.1"/>
    </source>
</evidence>
<dbReference type="Proteomes" id="UP000045706">
    <property type="component" value="Unassembled WGS sequence"/>
</dbReference>
<name>A0A0G4M2N3_VERLO</name>
<evidence type="ECO:0000313" key="7">
    <source>
        <dbReference type="Proteomes" id="UP000045706"/>
    </source>
</evidence>
<reference evidence="6 7" key="1">
    <citation type="submission" date="2015-05" db="EMBL/GenBank/DDBJ databases">
        <authorList>
            <person name="Fogelqvist Johan"/>
        </authorList>
    </citation>
    <scope>NUCLEOTIDE SEQUENCE [LARGE SCALE GENOMIC DNA]</scope>
    <source>
        <strain evidence="4">VL1</strain>
        <strain evidence="5">VL2</strain>
    </source>
</reference>
<evidence type="ECO:0000313" key="5">
    <source>
        <dbReference type="EMBL" id="CRK40855.1"/>
    </source>
</evidence>
<dbReference type="InterPro" id="IPR011032">
    <property type="entry name" value="GroES-like_sf"/>
</dbReference>
<dbReference type="PANTHER" id="PTHR48106">
    <property type="entry name" value="QUINONE OXIDOREDUCTASE PIG3-RELATED"/>
    <property type="match status" value="1"/>
</dbReference>
<dbReference type="SUPFAM" id="SSF51735">
    <property type="entry name" value="NAD(P)-binding Rossmann-fold domains"/>
    <property type="match status" value="1"/>
</dbReference>
<dbReference type="GO" id="GO:0016651">
    <property type="term" value="F:oxidoreductase activity, acting on NAD(P)H"/>
    <property type="evidence" value="ECO:0007669"/>
    <property type="project" value="TreeGrafter"/>
</dbReference>
<dbReference type="AlphaFoldDB" id="A0A0G4M2N3"/>
<dbReference type="Pfam" id="PF00107">
    <property type="entry name" value="ADH_zinc_N"/>
    <property type="match status" value="1"/>
</dbReference>
<dbReference type="SMART" id="SM00829">
    <property type="entry name" value="PKS_ER"/>
    <property type="match status" value="1"/>
</dbReference>
<dbReference type="InterPro" id="IPR020843">
    <property type="entry name" value="ER"/>
</dbReference>
<dbReference type="STRING" id="100787.A0A0G4M2N3"/>
<dbReference type="PANTHER" id="PTHR48106:SF18">
    <property type="entry name" value="QUINONE OXIDOREDUCTASE PIG3"/>
    <property type="match status" value="1"/>
</dbReference>
<dbReference type="InterPro" id="IPR013154">
    <property type="entry name" value="ADH-like_N"/>
</dbReference>
<dbReference type="NCBIfam" id="TIGR02824">
    <property type="entry name" value="quinone_pig3"/>
    <property type="match status" value="1"/>
</dbReference>
<dbReference type="InterPro" id="IPR013149">
    <property type="entry name" value="ADH-like_C"/>
</dbReference>
<dbReference type="SUPFAM" id="SSF50129">
    <property type="entry name" value="GroES-like"/>
    <property type="match status" value="1"/>
</dbReference>
<evidence type="ECO:0000256" key="1">
    <source>
        <dbReference type="ARBA" id="ARBA00022857"/>
    </source>
</evidence>
<evidence type="ECO:0000313" key="6">
    <source>
        <dbReference type="Proteomes" id="UP000044602"/>
    </source>
</evidence>
<keyword evidence="2" id="KW-0560">Oxidoreductase</keyword>
<accession>A0A0G4M2N3</accession>
<feature type="domain" description="Enoyl reductase (ER)" evidence="3">
    <location>
        <begin position="15"/>
        <end position="335"/>
    </location>
</feature>
<evidence type="ECO:0000256" key="2">
    <source>
        <dbReference type="ARBA" id="ARBA00023002"/>
    </source>
</evidence>
<dbReference type="Pfam" id="PF08240">
    <property type="entry name" value="ADH_N"/>
    <property type="match status" value="1"/>
</dbReference>
<proteinExistence type="predicted"/>
<dbReference type="InterPro" id="IPR014189">
    <property type="entry name" value="Quinone_OxRdtase_PIG3"/>
</dbReference>